<dbReference type="OrthoDB" id="7961376at2"/>
<reference evidence="2 3" key="1">
    <citation type="submission" date="2014-11" db="EMBL/GenBank/DDBJ databases">
        <title>Genome sequence of Microbacterium mangrovi MUSC 115(T).</title>
        <authorList>
            <person name="Lee L.-H."/>
        </authorList>
    </citation>
    <scope>NUCLEOTIDE SEQUENCE [LARGE SCALE GENOMIC DNA]</scope>
    <source>
        <strain evidence="2 3">MUSC 115</strain>
    </source>
</reference>
<dbReference type="AlphaFoldDB" id="A0A0B2A3J9"/>
<gene>
    <name evidence="2" type="ORF">LK09_15225</name>
</gene>
<dbReference type="Pfam" id="PF21784">
    <property type="entry name" value="Bflower"/>
    <property type="match status" value="1"/>
</dbReference>
<dbReference type="EMBL" id="JTDK01000015">
    <property type="protein sequence ID" value="KHK96344.1"/>
    <property type="molecule type" value="Genomic_DNA"/>
</dbReference>
<feature type="domain" description="4-fold beta flower" evidence="1">
    <location>
        <begin position="3"/>
        <end position="117"/>
    </location>
</feature>
<protein>
    <recommendedName>
        <fullName evidence="1">4-fold beta flower domain-containing protein</fullName>
    </recommendedName>
</protein>
<name>A0A0B2A3J9_9MICO</name>
<dbReference type="RefSeq" id="WP_039401351.1">
    <property type="nucleotide sequence ID" value="NZ_JTDK01000015.1"/>
</dbReference>
<evidence type="ECO:0000313" key="3">
    <source>
        <dbReference type="Proteomes" id="UP000031030"/>
    </source>
</evidence>
<evidence type="ECO:0000313" key="2">
    <source>
        <dbReference type="EMBL" id="KHK96344.1"/>
    </source>
</evidence>
<dbReference type="InterPro" id="IPR048911">
    <property type="entry name" value="Bflower"/>
</dbReference>
<sequence>MEAIYDPSGEVVAWLDPPDFVLGLDGAVLGWLNHGAVIDRTGRQVGSFAHGHFRDPDGAVVAWMKGATGPSPTKPIRTVKPAKPVRHMRPGRPARHGRFITSAPVPVWSYLSIEEFLSPDGGG</sequence>
<keyword evidence="3" id="KW-1185">Reference proteome</keyword>
<proteinExistence type="predicted"/>
<organism evidence="2 3">
    <name type="scientific">Microbacterium mangrovi</name>
    <dbReference type="NCBI Taxonomy" id="1348253"/>
    <lineage>
        <taxon>Bacteria</taxon>
        <taxon>Bacillati</taxon>
        <taxon>Actinomycetota</taxon>
        <taxon>Actinomycetes</taxon>
        <taxon>Micrococcales</taxon>
        <taxon>Microbacteriaceae</taxon>
        <taxon>Microbacterium</taxon>
    </lineage>
</organism>
<accession>A0A0B2A3J9</accession>
<comment type="caution">
    <text evidence="2">The sequence shown here is derived from an EMBL/GenBank/DDBJ whole genome shotgun (WGS) entry which is preliminary data.</text>
</comment>
<dbReference type="Proteomes" id="UP000031030">
    <property type="component" value="Unassembled WGS sequence"/>
</dbReference>
<evidence type="ECO:0000259" key="1">
    <source>
        <dbReference type="Pfam" id="PF21784"/>
    </source>
</evidence>